<proteinExistence type="predicted"/>
<dbReference type="EMBL" id="JBBWWR010000015">
    <property type="protein sequence ID" value="KAK8950298.1"/>
    <property type="molecule type" value="Genomic_DNA"/>
</dbReference>
<name>A0ABR2LTN6_9ASPA</name>
<reference evidence="1 2" key="1">
    <citation type="journal article" date="2022" name="Nat. Plants">
        <title>Genomes of leafy and leafless Platanthera orchids illuminate the evolution of mycoheterotrophy.</title>
        <authorList>
            <person name="Li M.H."/>
            <person name="Liu K.W."/>
            <person name="Li Z."/>
            <person name="Lu H.C."/>
            <person name="Ye Q.L."/>
            <person name="Zhang D."/>
            <person name="Wang J.Y."/>
            <person name="Li Y.F."/>
            <person name="Zhong Z.M."/>
            <person name="Liu X."/>
            <person name="Yu X."/>
            <person name="Liu D.K."/>
            <person name="Tu X.D."/>
            <person name="Liu B."/>
            <person name="Hao Y."/>
            <person name="Liao X.Y."/>
            <person name="Jiang Y.T."/>
            <person name="Sun W.H."/>
            <person name="Chen J."/>
            <person name="Chen Y.Q."/>
            <person name="Ai Y."/>
            <person name="Zhai J.W."/>
            <person name="Wu S.S."/>
            <person name="Zhou Z."/>
            <person name="Hsiao Y.Y."/>
            <person name="Wu W.L."/>
            <person name="Chen Y.Y."/>
            <person name="Lin Y.F."/>
            <person name="Hsu J.L."/>
            <person name="Li C.Y."/>
            <person name="Wang Z.W."/>
            <person name="Zhao X."/>
            <person name="Zhong W.Y."/>
            <person name="Ma X.K."/>
            <person name="Ma L."/>
            <person name="Huang J."/>
            <person name="Chen G.Z."/>
            <person name="Huang M.Z."/>
            <person name="Huang L."/>
            <person name="Peng D.H."/>
            <person name="Luo Y.B."/>
            <person name="Zou S.Q."/>
            <person name="Chen S.P."/>
            <person name="Lan S."/>
            <person name="Tsai W.C."/>
            <person name="Van de Peer Y."/>
            <person name="Liu Z.J."/>
        </authorList>
    </citation>
    <scope>NUCLEOTIDE SEQUENCE [LARGE SCALE GENOMIC DNA]</scope>
    <source>
        <strain evidence="1">Lor288</strain>
    </source>
</reference>
<evidence type="ECO:0000313" key="1">
    <source>
        <dbReference type="EMBL" id="KAK8950298.1"/>
    </source>
</evidence>
<evidence type="ECO:0000313" key="2">
    <source>
        <dbReference type="Proteomes" id="UP001412067"/>
    </source>
</evidence>
<gene>
    <name evidence="1" type="ORF">KSP40_PGU002675</name>
</gene>
<organism evidence="1 2">
    <name type="scientific">Platanthera guangdongensis</name>
    <dbReference type="NCBI Taxonomy" id="2320717"/>
    <lineage>
        <taxon>Eukaryota</taxon>
        <taxon>Viridiplantae</taxon>
        <taxon>Streptophyta</taxon>
        <taxon>Embryophyta</taxon>
        <taxon>Tracheophyta</taxon>
        <taxon>Spermatophyta</taxon>
        <taxon>Magnoliopsida</taxon>
        <taxon>Liliopsida</taxon>
        <taxon>Asparagales</taxon>
        <taxon>Orchidaceae</taxon>
        <taxon>Orchidoideae</taxon>
        <taxon>Orchideae</taxon>
        <taxon>Orchidinae</taxon>
        <taxon>Platanthera</taxon>
    </lineage>
</organism>
<dbReference type="Proteomes" id="UP001412067">
    <property type="component" value="Unassembled WGS sequence"/>
</dbReference>
<sequence>MAASLLQLGLLRCPKRTSSFWRKSHIRLSEGRLYRRIALASQSSSPSETSAETAESCVNLGLSLFSKGRVSSLISSKFPFLSIFHRRFTVVAQASRLPGEPSTVSAAVVTPGHELVPPNKNQVPLTQLIKCWLKLTRRHIECSLELARLKGARWKARRARAGTSETRESSLDLLAGTCRRANWSLRNSWDQLRARTSAILGCCELERGMPDWQQIVKELPPLEAFLSKLER</sequence>
<accession>A0ABR2LTN6</accession>
<protein>
    <submittedName>
        <fullName evidence="1">Uncharacterized protein</fullName>
    </submittedName>
</protein>
<comment type="caution">
    <text evidence="1">The sequence shown here is derived from an EMBL/GenBank/DDBJ whole genome shotgun (WGS) entry which is preliminary data.</text>
</comment>
<keyword evidence="2" id="KW-1185">Reference proteome</keyword>